<reference evidence="4 5" key="1">
    <citation type="submission" date="2017-11" db="EMBL/GenBank/DDBJ databases">
        <title>Revised Sequence and Annotation of the Rhodobaca barguzinensis strain alga05 Genome.</title>
        <authorList>
            <person name="Kopejtka K."/>
            <person name="Tomasch J.M."/>
            <person name="Bunk B."/>
            <person name="Koblizek M."/>
        </authorList>
    </citation>
    <scope>NUCLEOTIDE SEQUENCE [LARGE SCALE GENOMIC DNA]</scope>
    <source>
        <strain evidence="5">alga05</strain>
    </source>
</reference>
<feature type="compositionally biased region" description="Basic and acidic residues" evidence="2">
    <location>
        <begin position="20"/>
        <end position="42"/>
    </location>
</feature>
<feature type="region of interest" description="Disordered" evidence="2">
    <location>
        <begin position="20"/>
        <end position="43"/>
    </location>
</feature>
<dbReference type="PANTHER" id="PTHR34047">
    <property type="entry name" value="NUCLEAR INTRON MATURASE 1, MITOCHONDRIAL-RELATED"/>
    <property type="match status" value="1"/>
</dbReference>
<feature type="domain" description="Reverse transcriptase" evidence="3">
    <location>
        <begin position="77"/>
        <end position="321"/>
    </location>
</feature>
<dbReference type="PROSITE" id="PS50878">
    <property type="entry name" value="RT_POL"/>
    <property type="match status" value="1"/>
</dbReference>
<comment type="similarity">
    <text evidence="1">Belongs to the bacterial reverse transcriptase family.</text>
</comment>
<accession>A0A2K8K561</accession>
<dbReference type="KEGG" id="rbg:BG454_00860"/>
<dbReference type="AlphaFoldDB" id="A0A2K8K561"/>
<dbReference type="Proteomes" id="UP000228948">
    <property type="component" value="Chromosome"/>
</dbReference>
<dbReference type="InterPro" id="IPR051083">
    <property type="entry name" value="GrpII_Intron_Splice-Mob/Def"/>
</dbReference>
<proteinExistence type="inferred from homology"/>
<dbReference type="SUPFAM" id="SSF56672">
    <property type="entry name" value="DNA/RNA polymerases"/>
    <property type="match status" value="1"/>
</dbReference>
<evidence type="ECO:0000313" key="5">
    <source>
        <dbReference type="Proteomes" id="UP000228948"/>
    </source>
</evidence>
<evidence type="ECO:0000313" key="4">
    <source>
        <dbReference type="EMBL" id="ATX64559.1"/>
    </source>
</evidence>
<dbReference type="InterPro" id="IPR000477">
    <property type="entry name" value="RT_dom"/>
</dbReference>
<sequence length="525" mass="60858">MDELMRNEIKLEIKRLGKKAIDKDRKQAEKEEKYREKFERRTGGVAGVPATRARTPLHRHFDPKHCKRNANAIATAIWHKILDRNYDPEPAVLFELPKPDGSKREVTAFGIPDAAVANVLLRRTLNRNKKRLSPNSYAYHPDKNVFDAILALRDFDKDGKLFAVQIDFEKYFDNIPASYLKRKISDRATVSLTPHERHVFEAFLHHRLGNSEAHRTSTFKRKVKGTPQGSSASLFLANLANHDLDRKLSAESGKFVRFADDVVAICGSYEEAQRLERCFDRHCSDSGLIINRRKSPGIAVISDYPHEIRTINDFTYLGYGFRDSGLTMPDKTKRKLQQKVSRLINIYLINSLSHGFNTKRANRRRKYDWDLLGLVYELRRGFYGGLREQDIQDFLYHKGKLKTMRGLMGFYCLIEDPQVLKDLDGWVVNIVRRACVERRRILRIRYRRNCPTPSNEELILGTWFDQSAWRDENETAEDVEAIFPSLVRGWRAARKHFFTFGLEGVQAPGYDSSFDVSSLFDAFDY</sequence>
<protein>
    <recommendedName>
        <fullName evidence="3">Reverse transcriptase domain-containing protein</fullName>
    </recommendedName>
</protein>
<dbReference type="InterPro" id="IPR043502">
    <property type="entry name" value="DNA/RNA_pol_sf"/>
</dbReference>
<evidence type="ECO:0000256" key="1">
    <source>
        <dbReference type="ARBA" id="ARBA00034120"/>
    </source>
</evidence>
<dbReference type="PANTHER" id="PTHR34047:SF8">
    <property type="entry name" value="PROTEIN YKFC"/>
    <property type="match status" value="1"/>
</dbReference>
<organism evidence="4 5">
    <name type="scientific">Roseinatronobacter bogoriensis subsp. barguzinensis</name>
    <dbReference type="NCBI Taxonomy" id="441209"/>
    <lineage>
        <taxon>Bacteria</taxon>
        <taxon>Pseudomonadati</taxon>
        <taxon>Pseudomonadota</taxon>
        <taxon>Alphaproteobacteria</taxon>
        <taxon>Rhodobacterales</taxon>
        <taxon>Paracoccaceae</taxon>
        <taxon>Roseinatronobacter</taxon>
    </lineage>
</organism>
<dbReference type="EMBL" id="CP024899">
    <property type="protein sequence ID" value="ATX64559.1"/>
    <property type="molecule type" value="Genomic_DNA"/>
</dbReference>
<dbReference type="Pfam" id="PF00078">
    <property type="entry name" value="RVT_1"/>
    <property type="match status" value="1"/>
</dbReference>
<keyword evidence="5" id="KW-1185">Reference proteome</keyword>
<name>A0A2K8K561_9RHOB</name>
<evidence type="ECO:0000256" key="2">
    <source>
        <dbReference type="SAM" id="MobiDB-lite"/>
    </source>
</evidence>
<dbReference type="OrthoDB" id="9793236at2"/>
<dbReference type="STRING" id="441209.GCA_001870665_01065"/>
<dbReference type="RefSeq" id="WP_071480089.1">
    <property type="nucleotide sequence ID" value="NZ_CP024899.1"/>
</dbReference>
<gene>
    <name evidence="4" type="ORF">BG454_00860</name>
</gene>
<evidence type="ECO:0000259" key="3">
    <source>
        <dbReference type="PROSITE" id="PS50878"/>
    </source>
</evidence>